<accession>A0A7S1BPM2</accession>
<keyword evidence="1" id="KW-0175">Coiled coil</keyword>
<gene>
    <name evidence="2" type="ORF">CHYS00102_LOCUS21409</name>
</gene>
<reference evidence="2" key="1">
    <citation type="submission" date="2021-01" db="EMBL/GenBank/DDBJ databases">
        <authorList>
            <person name="Corre E."/>
            <person name="Pelletier E."/>
            <person name="Niang G."/>
            <person name="Scheremetjew M."/>
            <person name="Finn R."/>
            <person name="Kale V."/>
            <person name="Holt S."/>
            <person name="Cochrane G."/>
            <person name="Meng A."/>
            <person name="Brown T."/>
            <person name="Cohen L."/>
        </authorList>
    </citation>
    <scope>NUCLEOTIDE SEQUENCE</scope>
    <source>
        <strain evidence="2">308</strain>
    </source>
</reference>
<evidence type="ECO:0000313" key="2">
    <source>
        <dbReference type="EMBL" id="CAD8894196.1"/>
    </source>
</evidence>
<proteinExistence type="predicted"/>
<evidence type="ECO:0000256" key="1">
    <source>
        <dbReference type="SAM" id="Coils"/>
    </source>
</evidence>
<dbReference type="AlphaFoldDB" id="A0A7S1BPM2"/>
<sequence>MNPVGTNASIHYDHVLRKDMQENITKYQLFSNKRNQFQKNTSHPSRDENLEDTSLKTYIHGNIPLPDNGGTIAKTMTTNKHATVCTNQRDHEQTLHPRPNGAITFQDPPEADKAGVSVAFDNHPKKEANNYIETVDSSFHLQNIPGPSINKISFSKPEHGCKVPKISLQETEEICKKSQEKSLISESGLNHLAGPFVENLLSRNEEIFVSMEGGNKTIVHNATISKLLFMMLRPGYNASSFETSFHLRKIEDIAIEFEKNKQREICDAVQHANNEIKSRHSIIIQACEDQHNSQRAAKEEKKKQRALAKEKEEERAILEEMAAQHRTNMKEMKKQHGTDLKRLREEVNLLKDQNDRNENDCKRLKQKHVSNMNALLVAESLLCNHSSSKLDGRAKSLMKES</sequence>
<dbReference type="EMBL" id="HBFR01029432">
    <property type="protein sequence ID" value="CAD8894196.1"/>
    <property type="molecule type" value="Transcribed_RNA"/>
</dbReference>
<organism evidence="2">
    <name type="scientific">Corethron hystrix</name>
    <dbReference type="NCBI Taxonomy" id="216773"/>
    <lineage>
        <taxon>Eukaryota</taxon>
        <taxon>Sar</taxon>
        <taxon>Stramenopiles</taxon>
        <taxon>Ochrophyta</taxon>
        <taxon>Bacillariophyta</taxon>
        <taxon>Coscinodiscophyceae</taxon>
        <taxon>Corethrophycidae</taxon>
        <taxon>Corethrales</taxon>
        <taxon>Corethraceae</taxon>
        <taxon>Corethron</taxon>
    </lineage>
</organism>
<feature type="coiled-coil region" evidence="1">
    <location>
        <begin position="284"/>
        <end position="367"/>
    </location>
</feature>
<protein>
    <submittedName>
        <fullName evidence="2">Uncharacterized protein</fullName>
    </submittedName>
</protein>
<name>A0A7S1BPM2_9STRA</name>